<organism evidence="4">
    <name type="scientific">marine metagenome</name>
    <dbReference type="NCBI Taxonomy" id="408172"/>
    <lineage>
        <taxon>unclassified sequences</taxon>
        <taxon>metagenomes</taxon>
        <taxon>ecological metagenomes</taxon>
    </lineage>
</organism>
<dbReference type="InterPro" id="IPR036038">
    <property type="entry name" value="Aminotransferase-like"/>
</dbReference>
<dbReference type="Gene3D" id="3.20.10.10">
    <property type="entry name" value="D-amino Acid Aminotransferase, subunit A, domain 2"/>
    <property type="match status" value="1"/>
</dbReference>
<comment type="cofactor">
    <cofactor evidence="1">
        <name>pyridoxal 5'-phosphate</name>
        <dbReference type="ChEBI" id="CHEBI:597326"/>
    </cofactor>
</comment>
<dbReference type="EMBL" id="UINC01042709">
    <property type="protein sequence ID" value="SVB45709.1"/>
    <property type="molecule type" value="Genomic_DNA"/>
</dbReference>
<dbReference type="InterPro" id="IPR043132">
    <property type="entry name" value="BCAT-like_C"/>
</dbReference>
<dbReference type="GO" id="GO:0046394">
    <property type="term" value="P:carboxylic acid biosynthetic process"/>
    <property type="evidence" value="ECO:0007669"/>
    <property type="project" value="UniProtKB-ARBA"/>
</dbReference>
<evidence type="ECO:0000256" key="1">
    <source>
        <dbReference type="ARBA" id="ARBA00001933"/>
    </source>
</evidence>
<evidence type="ECO:0000256" key="2">
    <source>
        <dbReference type="ARBA" id="ARBA00009320"/>
    </source>
</evidence>
<dbReference type="InterPro" id="IPR001544">
    <property type="entry name" value="Aminotrans_IV"/>
</dbReference>
<dbReference type="FunFam" id="3.20.10.10:FF:000002">
    <property type="entry name" value="D-alanine aminotransferase"/>
    <property type="match status" value="1"/>
</dbReference>
<dbReference type="InterPro" id="IPR050571">
    <property type="entry name" value="Class-IV_PLP-Dep_Aminotrnsfr"/>
</dbReference>
<dbReference type="GO" id="GO:0008652">
    <property type="term" value="P:amino acid biosynthetic process"/>
    <property type="evidence" value="ECO:0007669"/>
    <property type="project" value="UniProtKB-ARBA"/>
</dbReference>
<dbReference type="InterPro" id="IPR043131">
    <property type="entry name" value="BCAT-like_N"/>
</dbReference>
<evidence type="ECO:0008006" key="5">
    <source>
        <dbReference type="Google" id="ProtNLM"/>
    </source>
</evidence>
<proteinExistence type="inferred from homology"/>
<dbReference type="AlphaFoldDB" id="A0A382E5L2"/>
<sequence>GKFFKRNEAKISVFDSGFLLGDGVWEGIRLHQSVLVYIEEHLDRLYQSAEGISLHINLQKEDIINEINRTLAKNNMKDDVHIRLVISRGDKITPYQNPNANVGPINFVIIPEYKKADPNTYKNGIKIGKVKNIRPNNEILNPQYNTLSKLNCILASIEANKLGYDEGIMNDMHGFISTCNSTNLFFIKNAEIITSTGQYCLNGITRSKTIEICKKNNISYHEKDFTFEDISDCEEAFVTGTFGGIIPVSTLENQSLQSTNKESITNKIRTLYLQDIENYIKSKS</sequence>
<accession>A0A382E5L2</accession>
<dbReference type="Pfam" id="PF01063">
    <property type="entry name" value="Aminotran_4"/>
    <property type="match status" value="1"/>
</dbReference>
<keyword evidence="3" id="KW-0663">Pyridoxal phosphate</keyword>
<evidence type="ECO:0000313" key="4">
    <source>
        <dbReference type="EMBL" id="SVB45709.1"/>
    </source>
</evidence>
<feature type="non-terminal residue" evidence="4">
    <location>
        <position position="1"/>
    </location>
</feature>
<dbReference type="SUPFAM" id="SSF56752">
    <property type="entry name" value="D-aminoacid aminotransferase-like PLP-dependent enzymes"/>
    <property type="match status" value="1"/>
</dbReference>
<name>A0A382E5L2_9ZZZZ</name>
<dbReference type="PANTHER" id="PTHR42743:SF11">
    <property type="entry name" value="AMINODEOXYCHORISMATE LYASE"/>
    <property type="match status" value="1"/>
</dbReference>
<comment type="similarity">
    <text evidence="2">Belongs to the class-IV pyridoxal-phosphate-dependent aminotransferase family.</text>
</comment>
<reference evidence="4" key="1">
    <citation type="submission" date="2018-05" db="EMBL/GenBank/DDBJ databases">
        <authorList>
            <person name="Lanie J.A."/>
            <person name="Ng W.-L."/>
            <person name="Kazmierczak K.M."/>
            <person name="Andrzejewski T.M."/>
            <person name="Davidsen T.M."/>
            <person name="Wayne K.J."/>
            <person name="Tettelin H."/>
            <person name="Glass J.I."/>
            <person name="Rusch D."/>
            <person name="Podicherti R."/>
            <person name="Tsui H.-C.T."/>
            <person name="Winkler M.E."/>
        </authorList>
    </citation>
    <scope>NUCLEOTIDE SEQUENCE</scope>
</reference>
<protein>
    <recommendedName>
        <fullName evidence="5">Aminotransferase class IV</fullName>
    </recommendedName>
</protein>
<dbReference type="Gene3D" id="3.30.470.10">
    <property type="match status" value="1"/>
</dbReference>
<gene>
    <name evidence="4" type="ORF">METZ01_LOCUS198563</name>
</gene>
<dbReference type="GO" id="GO:0003824">
    <property type="term" value="F:catalytic activity"/>
    <property type="evidence" value="ECO:0007669"/>
    <property type="project" value="InterPro"/>
</dbReference>
<evidence type="ECO:0000256" key="3">
    <source>
        <dbReference type="ARBA" id="ARBA00022898"/>
    </source>
</evidence>
<dbReference type="PANTHER" id="PTHR42743">
    <property type="entry name" value="AMINO-ACID AMINOTRANSFERASE"/>
    <property type="match status" value="1"/>
</dbReference>